<dbReference type="InterPro" id="IPR027417">
    <property type="entry name" value="P-loop_NTPase"/>
</dbReference>
<protein>
    <submittedName>
        <fullName evidence="4">Cobalamin biosynthesis protein CobW</fullName>
    </submittedName>
</protein>
<organism evidence="4 5">
    <name type="scientific">Halovibrio salipaludis</name>
    <dbReference type="NCBI Taxonomy" id="2032626"/>
    <lineage>
        <taxon>Bacteria</taxon>
        <taxon>Pseudomonadati</taxon>
        <taxon>Pseudomonadota</taxon>
        <taxon>Gammaproteobacteria</taxon>
        <taxon>Oceanospirillales</taxon>
        <taxon>Halomonadaceae</taxon>
        <taxon>Halovibrio</taxon>
    </lineage>
</organism>
<dbReference type="InterPro" id="IPR011629">
    <property type="entry name" value="CobW-like_C"/>
</dbReference>
<dbReference type="SUPFAM" id="SSF52540">
    <property type="entry name" value="P-loop containing nucleoside triphosphate hydrolases"/>
    <property type="match status" value="1"/>
</dbReference>
<comment type="function">
    <text evidence="1">Zinc chaperone that directly transfers zinc cofactor to target proteins, thereby activating them. Zinc is transferred from the CXCC motif in the GTPase domain to the zinc binding site in target proteins in a process requiring GTP hydrolysis.</text>
</comment>
<evidence type="ECO:0000256" key="2">
    <source>
        <dbReference type="SAM" id="MobiDB-lite"/>
    </source>
</evidence>
<name>A0A2A2FAW3_9GAMM</name>
<evidence type="ECO:0000259" key="3">
    <source>
        <dbReference type="SMART" id="SM00833"/>
    </source>
</evidence>
<feature type="compositionally biased region" description="Basic and acidic residues" evidence="2">
    <location>
        <begin position="198"/>
        <end position="216"/>
    </location>
</feature>
<dbReference type="EMBL" id="NSKD01000001">
    <property type="protein sequence ID" value="PAU81970.1"/>
    <property type="molecule type" value="Genomic_DNA"/>
</dbReference>
<evidence type="ECO:0000256" key="1">
    <source>
        <dbReference type="ARBA" id="ARBA00045658"/>
    </source>
</evidence>
<dbReference type="InterPro" id="IPR003495">
    <property type="entry name" value="CobW/HypB/UreG_nucleotide-bd"/>
</dbReference>
<evidence type="ECO:0000313" key="5">
    <source>
        <dbReference type="Proteomes" id="UP000218896"/>
    </source>
</evidence>
<dbReference type="PANTHER" id="PTHR13748">
    <property type="entry name" value="COBW-RELATED"/>
    <property type="match status" value="1"/>
</dbReference>
<reference evidence="4 5" key="1">
    <citation type="submission" date="2017-08" db="EMBL/GenBank/DDBJ databases">
        <title>Halovibrio sewagensis sp. nov., isolated from wastewater of high salinity.</title>
        <authorList>
            <person name="Dong X."/>
            <person name="Zhang G."/>
        </authorList>
    </citation>
    <scope>NUCLEOTIDE SEQUENCE [LARGE SCALE GENOMIC DNA]</scope>
    <source>
        <strain evidence="4 5">YL5-2</strain>
    </source>
</reference>
<dbReference type="OrthoDB" id="9808822at2"/>
<accession>A0A2A2FAW3</accession>
<feature type="region of interest" description="Disordered" evidence="2">
    <location>
        <begin position="198"/>
        <end position="231"/>
    </location>
</feature>
<evidence type="ECO:0000313" key="4">
    <source>
        <dbReference type="EMBL" id="PAU81970.1"/>
    </source>
</evidence>
<dbReference type="PANTHER" id="PTHR13748:SF46">
    <property type="entry name" value="ZINC CHAPERONE YEIR"/>
    <property type="match status" value="1"/>
</dbReference>
<proteinExistence type="predicted"/>
<dbReference type="AlphaFoldDB" id="A0A2A2FAW3"/>
<dbReference type="InterPro" id="IPR051316">
    <property type="entry name" value="Zinc-reg_GTPase_activator"/>
</dbReference>
<gene>
    <name evidence="4" type="ORF">CK501_02130</name>
</gene>
<dbReference type="Pfam" id="PF02492">
    <property type="entry name" value="cobW"/>
    <property type="match status" value="1"/>
</dbReference>
<dbReference type="RefSeq" id="WP_095616069.1">
    <property type="nucleotide sequence ID" value="NZ_NSKD01000001.1"/>
</dbReference>
<dbReference type="SMART" id="SM00833">
    <property type="entry name" value="CobW_C"/>
    <property type="match status" value="1"/>
</dbReference>
<feature type="domain" description="CobW C-terminal" evidence="3">
    <location>
        <begin position="240"/>
        <end position="322"/>
    </location>
</feature>
<comment type="caution">
    <text evidence="4">The sequence shown here is derived from an EMBL/GenBank/DDBJ whole genome shotgun (WGS) entry which is preliminary data.</text>
</comment>
<dbReference type="Pfam" id="PF07683">
    <property type="entry name" value="CobW_C"/>
    <property type="match status" value="1"/>
</dbReference>
<dbReference type="CDD" id="cd03112">
    <property type="entry name" value="CobW-like"/>
    <property type="match status" value="1"/>
</dbReference>
<keyword evidence="5" id="KW-1185">Reference proteome</keyword>
<dbReference type="GO" id="GO:0005737">
    <property type="term" value="C:cytoplasm"/>
    <property type="evidence" value="ECO:0007669"/>
    <property type="project" value="TreeGrafter"/>
</dbReference>
<dbReference type="Gene3D" id="3.40.50.300">
    <property type="entry name" value="P-loop containing nucleotide triphosphate hydrolases"/>
    <property type="match status" value="1"/>
</dbReference>
<dbReference type="Proteomes" id="UP000218896">
    <property type="component" value="Unassembled WGS sequence"/>
</dbReference>
<sequence length="325" mass="35465">MSSIPAHLILGFLGVGKSTAIMDLMQRRPDGERWAVLVNEFGEVGVDGALMESGGVAVREVPGGCMCCVAGLPMQVALNELIRREKPDRLLIEPTGLGHPSQVIETLTGSGYQGVLHLASVLCLVDPRRLAEERVLSNVHFQDQAAVADVLVANKTDLCSDADRARFHEWAAGFEPPKALVAETSHGRLELDWLTRPHSDRQAGEPHAHDHHHDAVPAETPPLSAQPWQQYRNSGDGHYSCGWRISPDYCFDYQPLAAFCHGGDWRRIKGVMRTDQGWVALNRAGDSLSEAGVDPARENRLEIIADEPLDAEDLDQRLSAALVGG</sequence>